<dbReference type="GO" id="GO:0016747">
    <property type="term" value="F:acyltransferase activity, transferring groups other than amino-acyl groups"/>
    <property type="evidence" value="ECO:0007669"/>
    <property type="project" value="InterPro"/>
</dbReference>
<dbReference type="InterPro" id="IPR008300">
    <property type="entry name" value="PTAC"/>
</dbReference>
<protein>
    <recommendedName>
        <fullName evidence="4 10">Phosphate propanoyltransferase</fullName>
        <ecNumber evidence="3 10">2.3.1.222</ecNumber>
    </recommendedName>
</protein>
<comment type="catalytic activity">
    <reaction evidence="9 10">
        <text>propanoyl-CoA + phosphate = propanoyl phosphate + CoA</text>
        <dbReference type="Rhea" id="RHEA:28046"/>
        <dbReference type="ChEBI" id="CHEBI:43474"/>
        <dbReference type="ChEBI" id="CHEBI:57287"/>
        <dbReference type="ChEBI" id="CHEBI:57392"/>
        <dbReference type="ChEBI" id="CHEBI:58933"/>
        <dbReference type="EC" id="2.3.1.222"/>
    </reaction>
</comment>
<dbReference type="RefSeq" id="WP_256304851.1">
    <property type="nucleotide sequence ID" value="NZ_JALEQM010000071.1"/>
</dbReference>
<evidence type="ECO:0000256" key="7">
    <source>
        <dbReference type="ARBA" id="ARBA00022833"/>
    </source>
</evidence>
<evidence type="ECO:0000256" key="8">
    <source>
        <dbReference type="ARBA" id="ARBA00023315"/>
    </source>
</evidence>
<dbReference type="Pfam" id="PF06130">
    <property type="entry name" value="PTAC"/>
    <property type="match status" value="1"/>
</dbReference>
<comment type="similarity">
    <text evidence="2 10">Belongs to the PduL family.</text>
</comment>
<comment type="function">
    <text evidence="10">Involved in 1,2-propanediol (1,2-PD) degradation by catalyzing the conversion of propanoyl-CoA to propanoyl-phosphate.</text>
</comment>
<dbReference type="PANTHER" id="PTHR39453">
    <property type="entry name" value="PHOSPHATE PROPANOYLTRANSFERASE"/>
    <property type="match status" value="1"/>
</dbReference>
<proteinExistence type="inferred from homology"/>
<evidence type="ECO:0000256" key="10">
    <source>
        <dbReference type="PIRNR" id="PIRNR010130"/>
    </source>
</evidence>
<dbReference type="Proteomes" id="UP001204562">
    <property type="component" value="Unassembled WGS sequence"/>
</dbReference>
<evidence type="ECO:0000313" key="11">
    <source>
        <dbReference type="EMBL" id="MCQ4771786.1"/>
    </source>
</evidence>
<evidence type="ECO:0000256" key="5">
    <source>
        <dbReference type="ARBA" id="ARBA00022679"/>
    </source>
</evidence>
<evidence type="ECO:0000313" key="12">
    <source>
        <dbReference type="Proteomes" id="UP001204562"/>
    </source>
</evidence>
<dbReference type="PIRSF" id="PIRSF010130">
    <property type="entry name" value="PduL"/>
    <property type="match status" value="1"/>
</dbReference>
<comment type="cofactor">
    <cofactor evidence="1">
        <name>Zn(2+)</name>
        <dbReference type="ChEBI" id="CHEBI:29105"/>
    </cofactor>
</comment>
<comment type="pathway">
    <text evidence="10">Polyol metabolism; 1,2-propanediol degradation.</text>
</comment>
<keyword evidence="7" id="KW-0862">Zinc</keyword>
<evidence type="ECO:0000256" key="9">
    <source>
        <dbReference type="ARBA" id="ARBA00047589"/>
    </source>
</evidence>
<evidence type="ECO:0000256" key="6">
    <source>
        <dbReference type="ARBA" id="ARBA00022723"/>
    </source>
</evidence>
<dbReference type="GO" id="GO:0046872">
    <property type="term" value="F:metal ion binding"/>
    <property type="evidence" value="ECO:0007669"/>
    <property type="project" value="UniProtKB-KW"/>
</dbReference>
<keyword evidence="8 10" id="KW-0012">Acyltransferase</keyword>
<gene>
    <name evidence="11" type="primary">pduL</name>
    <name evidence="11" type="ORF">NE579_15210</name>
</gene>
<evidence type="ECO:0000256" key="2">
    <source>
        <dbReference type="ARBA" id="ARBA00007342"/>
    </source>
</evidence>
<dbReference type="NCBIfam" id="NF011652">
    <property type="entry name" value="PRK15070.1"/>
    <property type="match status" value="1"/>
</dbReference>
<dbReference type="PANTHER" id="PTHR39453:SF1">
    <property type="entry name" value="PHOSPHATE PROPANOYLTRANSFERASE"/>
    <property type="match status" value="1"/>
</dbReference>
<evidence type="ECO:0000256" key="4">
    <source>
        <dbReference type="ARBA" id="ARBA00020837"/>
    </source>
</evidence>
<sequence length="218" mass="23642">MHYYSESEIRDIIESVVTQAGGARTGRRTPERPIPVEVSARHVHLTQEAVERLFGPGYRLTPKRELSQHGEFLSGERVKIVTAKGEFSHVAVLGPVRSAVQVELSMTDCKLLGVRAPVNLSGNLEGAADVLLIGPCGIYQADRSAIVAKAHIHMTAQDAASHGVRDGQAVRVQVRSPRPVTLDDVIIRVRDTFDLAMHIDFDEANATAVSGDTTCVIC</sequence>
<dbReference type="AlphaFoldDB" id="A0AAW5JNX9"/>
<dbReference type="EC" id="2.3.1.222" evidence="3 10"/>
<keyword evidence="6" id="KW-0479">Metal-binding</keyword>
<accession>A0AAW5JNX9</accession>
<evidence type="ECO:0000256" key="3">
    <source>
        <dbReference type="ARBA" id="ARBA00012206"/>
    </source>
</evidence>
<name>A0AAW5JNX9_9FIRM</name>
<evidence type="ECO:0000256" key="1">
    <source>
        <dbReference type="ARBA" id="ARBA00001947"/>
    </source>
</evidence>
<dbReference type="EMBL" id="JANFYS010000053">
    <property type="protein sequence ID" value="MCQ4771786.1"/>
    <property type="molecule type" value="Genomic_DNA"/>
</dbReference>
<comment type="caution">
    <text evidence="11">The sequence shown here is derived from an EMBL/GenBank/DDBJ whole genome shotgun (WGS) entry which is preliminary data.</text>
</comment>
<keyword evidence="5 10" id="KW-0808">Transferase</keyword>
<organism evidence="11 12">
    <name type="scientific">Intestinimonas massiliensis</name>
    <name type="common">ex Afouda et al. 2020</name>
    <dbReference type="NCBI Taxonomy" id="1673721"/>
    <lineage>
        <taxon>Bacteria</taxon>
        <taxon>Bacillati</taxon>
        <taxon>Bacillota</taxon>
        <taxon>Clostridia</taxon>
        <taxon>Eubacteriales</taxon>
        <taxon>Intestinimonas</taxon>
    </lineage>
</organism>
<reference evidence="11" key="1">
    <citation type="submission" date="2022-06" db="EMBL/GenBank/DDBJ databases">
        <title>Isolation of gut microbiota from human fecal samples.</title>
        <authorList>
            <person name="Pamer E.G."/>
            <person name="Barat B."/>
            <person name="Waligurski E."/>
            <person name="Medina S."/>
            <person name="Paddock L."/>
            <person name="Mostad J."/>
        </authorList>
    </citation>
    <scope>NUCLEOTIDE SEQUENCE</scope>
    <source>
        <strain evidence="11">DFI.9.91</strain>
    </source>
</reference>